<reference evidence="7" key="1">
    <citation type="submission" date="2008-01" db="EMBL/GenBank/DDBJ databases">
        <title>Complete sequence of chromosome of Caulobacter sp. K31.</title>
        <authorList>
            <consortium name="US DOE Joint Genome Institute"/>
            <person name="Copeland A."/>
            <person name="Lucas S."/>
            <person name="Lapidus A."/>
            <person name="Barry K."/>
            <person name="Glavina del Rio T."/>
            <person name="Dalin E."/>
            <person name="Tice H."/>
            <person name="Pitluck S."/>
            <person name="Bruce D."/>
            <person name="Goodwin L."/>
            <person name="Thompson L.S."/>
            <person name="Brettin T."/>
            <person name="Detter J.C."/>
            <person name="Han C."/>
            <person name="Schmutz J."/>
            <person name="Larimer F."/>
            <person name="Land M."/>
            <person name="Hauser L."/>
            <person name="Kyrpides N."/>
            <person name="Kim E."/>
            <person name="Stephens C."/>
            <person name="Richardson P."/>
        </authorList>
    </citation>
    <scope>NUCLEOTIDE SEQUENCE [LARGE SCALE GENOMIC DNA]</scope>
    <source>
        <strain evidence="7">K31</strain>
    </source>
</reference>
<dbReference type="InterPro" id="IPR037185">
    <property type="entry name" value="EmrE-like"/>
</dbReference>
<dbReference type="PANTHER" id="PTHR32322:SF9">
    <property type="entry name" value="AMINO-ACID METABOLITE EFFLUX PUMP-RELATED"/>
    <property type="match status" value="1"/>
</dbReference>
<dbReference type="Pfam" id="PF00892">
    <property type="entry name" value="EamA"/>
    <property type="match status" value="2"/>
</dbReference>
<organism evidence="7">
    <name type="scientific">Caulobacter sp. (strain K31)</name>
    <dbReference type="NCBI Taxonomy" id="366602"/>
    <lineage>
        <taxon>Bacteria</taxon>
        <taxon>Pseudomonadati</taxon>
        <taxon>Pseudomonadota</taxon>
        <taxon>Alphaproteobacteria</taxon>
        <taxon>Caulobacterales</taxon>
        <taxon>Caulobacteraceae</taxon>
        <taxon>Caulobacter</taxon>
    </lineage>
</organism>
<feature type="transmembrane region" description="Helical" evidence="5">
    <location>
        <begin position="87"/>
        <end position="108"/>
    </location>
</feature>
<feature type="transmembrane region" description="Helical" evidence="5">
    <location>
        <begin position="138"/>
        <end position="159"/>
    </location>
</feature>
<feature type="transmembrane region" description="Helical" evidence="5">
    <location>
        <begin position="209"/>
        <end position="229"/>
    </location>
</feature>
<dbReference type="HOGENOM" id="CLU_033863_20_0_5"/>
<feature type="transmembrane region" description="Helical" evidence="5">
    <location>
        <begin position="62"/>
        <end position="81"/>
    </location>
</feature>
<feature type="domain" description="EamA" evidence="6">
    <location>
        <begin position="8"/>
        <end position="130"/>
    </location>
</feature>
<sequence length="303" mass="31913">MSRTQLACAVLVPLLWGLQFVVIKVGLTAFPPLFFVGLRLAAVAVILLPFAGRPKRREIGPMIAISVFFGGLNFGLMFLGLGQGLAGVSAVANQLSTPFTVLLAWPFLGERPPKSVIIGVALAFAGVALTAAEPSASVKMLPTLEVIAAGLALAVGSVLAKRYGPFEPMKLMAWMSAFTVPQVMIASFLTEHGQFASLHAASLKVWLAFGYTVLFGAVVGWGLWFWLIARCSMSRLAPFSLLQIVFAIIAGAVFLHEPLTWTLVAGAAICIVGVATTQIRSVGRPGLPSVPCVSVGPIPTECP</sequence>
<feature type="transmembrane region" description="Helical" evidence="5">
    <location>
        <begin position="261"/>
        <end position="279"/>
    </location>
</feature>
<feature type="transmembrane region" description="Helical" evidence="5">
    <location>
        <begin position="115"/>
        <end position="132"/>
    </location>
</feature>
<gene>
    <name evidence="7" type="ordered locus">Caul_0532</name>
</gene>
<keyword evidence="2 5" id="KW-0812">Transmembrane</keyword>
<dbReference type="InterPro" id="IPR000620">
    <property type="entry name" value="EamA_dom"/>
</dbReference>
<proteinExistence type="predicted"/>
<dbReference type="AlphaFoldDB" id="B0T6P9"/>
<dbReference type="PANTHER" id="PTHR32322">
    <property type="entry name" value="INNER MEMBRANE TRANSPORTER"/>
    <property type="match status" value="1"/>
</dbReference>
<dbReference type="SUPFAM" id="SSF103481">
    <property type="entry name" value="Multidrug resistance efflux transporter EmrE"/>
    <property type="match status" value="2"/>
</dbReference>
<keyword evidence="4 5" id="KW-0472">Membrane</keyword>
<dbReference type="OrthoDB" id="7158585at2"/>
<keyword evidence="3 5" id="KW-1133">Transmembrane helix</keyword>
<dbReference type="KEGG" id="cak:Caul_0532"/>
<dbReference type="InterPro" id="IPR050638">
    <property type="entry name" value="AA-Vitamin_Transporters"/>
</dbReference>
<comment type="subcellular location">
    <subcellularLocation>
        <location evidence="1">Membrane</location>
        <topology evidence="1">Multi-pass membrane protein</topology>
    </subcellularLocation>
</comment>
<feature type="transmembrane region" description="Helical" evidence="5">
    <location>
        <begin position="236"/>
        <end position="255"/>
    </location>
</feature>
<evidence type="ECO:0000256" key="1">
    <source>
        <dbReference type="ARBA" id="ARBA00004141"/>
    </source>
</evidence>
<feature type="transmembrane region" description="Helical" evidence="5">
    <location>
        <begin position="30"/>
        <end position="50"/>
    </location>
</feature>
<evidence type="ECO:0000259" key="6">
    <source>
        <dbReference type="Pfam" id="PF00892"/>
    </source>
</evidence>
<evidence type="ECO:0000256" key="3">
    <source>
        <dbReference type="ARBA" id="ARBA00022989"/>
    </source>
</evidence>
<dbReference type="GO" id="GO:0016020">
    <property type="term" value="C:membrane"/>
    <property type="evidence" value="ECO:0007669"/>
    <property type="project" value="UniProtKB-SubCell"/>
</dbReference>
<name>B0T6P9_CAUSK</name>
<evidence type="ECO:0000256" key="5">
    <source>
        <dbReference type="SAM" id="Phobius"/>
    </source>
</evidence>
<evidence type="ECO:0000256" key="4">
    <source>
        <dbReference type="ARBA" id="ARBA00023136"/>
    </source>
</evidence>
<dbReference type="EMBL" id="CP000927">
    <property type="protein sequence ID" value="ABZ69666.1"/>
    <property type="molecule type" value="Genomic_DNA"/>
</dbReference>
<evidence type="ECO:0000313" key="7">
    <source>
        <dbReference type="EMBL" id="ABZ69666.1"/>
    </source>
</evidence>
<accession>B0T6P9</accession>
<evidence type="ECO:0000256" key="2">
    <source>
        <dbReference type="ARBA" id="ARBA00022692"/>
    </source>
</evidence>
<feature type="transmembrane region" description="Helical" evidence="5">
    <location>
        <begin position="171"/>
        <end position="189"/>
    </location>
</feature>
<protein>
    <recommendedName>
        <fullName evidence="6">EamA domain-containing protein</fullName>
    </recommendedName>
</protein>
<dbReference type="STRING" id="366602.Caul_0532"/>
<dbReference type="Gene3D" id="1.10.3730.20">
    <property type="match status" value="2"/>
</dbReference>
<feature type="domain" description="EamA" evidence="6">
    <location>
        <begin position="146"/>
        <end position="275"/>
    </location>
</feature>
<dbReference type="eggNOG" id="COG0697">
    <property type="taxonomic scope" value="Bacteria"/>
</dbReference>